<dbReference type="RefSeq" id="WP_284378227.1">
    <property type="nucleotide sequence ID" value="NZ_BSNN01000004.1"/>
</dbReference>
<feature type="compositionally biased region" description="Basic and acidic residues" evidence="1">
    <location>
        <begin position="11"/>
        <end position="22"/>
    </location>
</feature>
<accession>A0ABQ5VW69</accession>
<reference evidence="4" key="1">
    <citation type="journal article" date="2019" name="Int. J. Syst. Evol. Microbiol.">
        <title>The Global Catalogue of Microorganisms (GCM) 10K type strain sequencing project: providing services to taxonomists for standard genome sequencing and annotation.</title>
        <authorList>
            <consortium name="The Broad Institute Genomics Platform"/>
            <consortium name="The Broad Institute Genome Sequencing Center for Infectious Disease"/>
            <person name="Wu L."/>
            <person name="Ma J."/>
        </authorList>
    </citation>
    <scope>NUCLEOTIDE SEQUENCE [LARGE SCALE GENOMIC DNA]</scope>
    <source>
        <strain evidence="4">NBRC 110140</strain>
    </source>
</reference>
<organism evidence="3 4">
    <name type="scientific">Amylibacter marinus</name>
    <dbReference type="NCBI Taxonomy" id="1475483"/>
    <lineage>
        <taxon>Bacteria</taxon>
        <taxon>Pseudomonadati</taxon>
        <taxon>Pseudomonadota</taxon>
        <taxon>Alphaproteobacteria</taxon>
        <taxon>Rhodobacterales</taxon>
        <taxon>Paracoccaceae</taxon>
        <taxon>Amylibacter</taxon>
    </lineage>
</organism>
<feature type="transmembrane region" description="Helical" evidence="2">
    <location>
        <begin position="58"/>
        <end position="81"/>
    </location>
</feature>
<keyword evidence="4" id="KW-1185">Reference proteome</keyword>
<evidence type="ECO:0000313" key="4">
    <source>
        <dbReference type="Proteomes" id="UP001156694"/>
    </source>
</evidence>
<feature type="region of interest" description="Disordered" evidence="1">
    <location>
        <begin position="1"/>
        <end position="22"/>
    </location>
</feature>
<keyword evidence="2" id="KW-0472">Membrane</keyword>
<evidence type="ECO:0000313" key="3">
    <source>
        <dbReference type="EMBL" id="GLQ35595.1"/>
    </source>
</evidence>
<name>A0ABQ5VW69_9RHOB</name>
<proteinExistence type="predicted"/>
<comment type="caution">
    <text evidence="3">The sequence shown here is derived from an EMBL/GenBank/DDBJ whole genome shotgun (WGS) entry which is preliminary data.</text>
</comment>
<feature type="transmembrane region" description="Helical" evidence="2">
    <location>
        <begin position="26"/>
        <end position="46"/>
    </location>
</feature>
<evidence type="ECO:0000256" key="2">
    <source>
        <dbReference type="SAM" id="Phobius"/>
    </source>
</evidence>
<evidence type="ECO:0000256" key="1">
    <source>
        <dbReference type="SAM" id="MobiDB-lite"/>
    </source>
</evidence>
<keyword evidence="2" id="KW-0812">Transmembrane</keyword>
<feature type="compositionally biased region" description="Polar residues" evidence="1">
    <location>
        <begin position="1"/>
        <end position="10"/>
    </location>
</feature>
<sequence>MSAKNAITPSQKRDENRRNARKKSEISIGMTIAGVILWVTPMVNIFTTEGANPSIFALLVYVFGAWAALILGAFFVSRMLISQMADD</sequence>
<dbReference type="EMBL" id="BSNN01000004">
    <property type="protein sequence ID" value="GLQ35595.1"/>
    <property type="molecule type" value="Genomic_DNA"/>
</dbReference>
<protein>
    <submittedName>
        <fullName evidence="3">Uncharacterized protein</fullName>
    </submittedName>
</protein>
<dbReference type="Proteomes" id="UP001156694">
    <property type="component" value="Unassembled WGS sequence"/>
</dbReference>
<gene>
    <name evidence="3" type="ORF">GCM10007939_18780</name>
</gene>
<keyword evidence="2" id="KW-1133">Transmembrane helix</keyword>